<dbReference type="InterPro" id="IPR014756">
    <property type="entry name" value="Ig_E-set"/>
</dbReference>
<protein>
    <recommendedName>
        <fullName evidence="1">Arrestin C-terminal-like domain-containing protein</fullName>
    </recommendedName>
</protein>
<dbReference type="Gene3D" id="2.60.40.640">
    <property type="match status" value="1"/>
</dbReference>
<evidence type="ECO:0000313" key="3">
    <source>
        <dbReference type="Proteomes" id="UP000226712"/>
    </source>
</evidence>
<dbReference type="SUPFAM" id="SSF81296">
    <property type="entry name" value="E set domains"/>
    <property type="match status" value="1"/>
</dbReference>
<dbReference type="Proteomes" id="UP000226712">
    <property type="component" value="Unassembled WGS sequence"/>
</dbReference>
<dbReference type="InterPro" id="IPR011022">
    <property type="entry name" value="Arrestin_C-like"/>
</dbReference>
<sequence length="154" mass="16979">MVFGLGAGKIDLELGKTIFNPGEAIQGEVKLKVNKSTKAKGVKVVLMATRETSSYSQGRRTNRKETLYNFEQELDVERDYNPSEGEKTYKFQLQVPTGIGNKPMGNEALGQIMNVASMLSGRSSQIKWILTAKLDIPMGFDVSKTVQISVSESK</sequence>
<proteinExistence type="predicted"/>
<dbReference type="Pfam" id="PF02752">
    <property type="entry name" value="Arrestin_C"/>
    <property type="match status" value="1"/>
</dbReference>
<reference evidence="3" key="1">
    <citation type="submission" date="2017-09" db="EMBL/GenBank/DDBJ databases">
        <title>The Reconstruction of 2,631 Draft Metagenome-Assembled Genomes from the Global Oceans.</title>
        <authorList>
            <person name="Tully B.J."/>
            <person name="Graham E.D."/>
            <person name="Heidelberg J.F."/>
        </authorList>
    </citation>
    <scope>NUCLEOTIDE SEQUENCE [LARGE SCALE GENOMIC DNA]</scope>
</reference>
<gene>
    <name evidence="2" type="ORF">CL944_00485</name>
</gene>
<feature type="domain" description="Arrestin C-terminal-like" evidence="1">
    <location>
        <begin position="10"/>
        <end position="148"/>
    </location>
</feature>
<dbReference type="InterPro" id="IPR014752">
    <property type="entry name" value="Arrestin-like_C"/>
</dbReference>
<accession>A0A2D6LP24</accession>
<evidence type="ECO:0000313" key="2">
    <source>
        <dbReference type="EMBL" id="MAG17932.1"/>
    </source>
</evidence>
<comment type="caution">
    <text evidence="2">The sequence shown here is derived from an EMBL/GenBank/DDBJ whole genome shotgun (WGS) entry which is preliminary data.</text>
</comment>
<name>A0A2D6LP24_9ARCH</name>
<dbReference type="EMBL" id="NZBD01000002">
    <property type="protein sequence ID" value="MAG17932.1"/>
    <property type="molecule type" value="Genomic_DNA"/>
</dbReference>
<dbReference type="AlphaFoldDB" id="A0A2D6LP24"/>
<organism evidence="2 3">
    <name type="scientific">Candidatus Iainarchaeum sp</name>
    <dbReference type="NCBI Taxonomy" id="3101447"/>
    <lineage>
        <taxon>Archaea</taxon>
        <taxon>Candidatus Iainarchaeota</taxon>
        <taxon>Candidatus Iainarchaeia</taxon>
        <taxon>Candidatus Iainarchaeales</taxon>
        <taxon>Candidatus Iainarchaeaceae</taxon>
        <taxon>Candidatus Iainarchaeum</taxon>
    </lineage>
</organism>
<evidence type="ECO:0000259" key="1">
    <source>
        <dbReference type="Pfam" id="PF02752"/>
    </source>
</evidence>